<sequence>MPFHTFSARPPNEFQPQGPNKIPGHGRQLTDDEKSTLVKVCHDLAHWGTFSEQPKSFWMEASRVFESQVNRSYGWQACRRCMAKWEADNRPACLERPSIPSPTLSFASLATQTDADAEGLPHHPRPLVRNSTKRTVSETMAKRKEFCRSVSGAVKDLERKIQYINDALDDDNLEHRRAIENTLGLLKLQIAGSMARFENRAPE</sequence>
<dbReference type="AlphaFoldDB" id="A0AAD6CZ61"/>
<protein>
    <submittedName>
        <fullName evidence="2">Uncharacterized protein</fullName>
    </submittedName>
</protein>
<gene>
    <name evidence="2" type="ORF">N7494_006709</name>
</gene>
<evidence type="ECO:0000313" key="2">
    <source>
        <dbReference type="EMBL" id="KAJ5541633.1"/>
    </source>
</evidence>
<name>A0AAD6CZ61_9EURO</name>
<dbReference type="EMBL" id="JAQIZZ010000005">
    <property type="protein sequence ID" value="KAJ5541633.1"/>
    <property type="molecule type" value="Genomic_DNA"/>
</dbReference>
<feature type="region of interest" description="Disordered" evidence="1">
    <location>
        <begin position="1"/>
        <end position="29"/>
    </location>
</feature>
<keyword evidence="3" id="KW-1185">Reference proteome</keyword>
<evidence type="ECO:0000256" key="1">
    <source>
        <dbReference type="SAM" id="MobiDB-lite"/>
    </source>
</evidence>
<evidence type="ECO:0000313" key="3">
    <source>
        <dbReference type="Proteomes" id="UP001220324"/>
    </source>
</evidence>
<accession>A0AAD6CZ61</accession>
<dbReference type="Proteomes" id="UP001220324">
    <property type="component" value="Unassembled WGS sequence"/>
</dbReference>
<proteinExistence type="predicted"/>
<reference evidence="2 3" key="1">
    <citation type="journal article" date="2023" name="IMA Fungus">
        <title>Comparative genomic study of the Penicillium genus elucidates a diverse pangenome and 15 lateral gene transfer events.</title>
        <authorList>
            <person name="Petersen C."/>
            <person name="Sorensen T."/>
            <person name="Nielsen M.R."/>
            <person name="Sondergaard T.E."/>
            <person name="Sorensen J.L."/>
            <person name="Fitzpatrick D.A."/>
            <person name="Frisvad J.C."/>
            <person name="Nielsen K.L."/>
        </authorList>
    </citation>
    <scope>NUCLEOTIDE SEQUENCE [LARGE SCALE GENOMIC DNA]</scope>
    <source>
        <strain evidence="2 3">IBT 35679</strain>
    </source>
</reference>
<comment type="caution">
    <text evidence="2">The sequence shown here is derived from an EMBL/GenBank/DDBJ whole genome shotgun (WGS) entry which is preliminary data.</text>
</comment>
<organism evidence="2 3">
    <name type="scientific">Penicillium frequentans</name>
    <dbReference type="NCBI Taxonomy" id="3151616"/>
    <lineage>
        <taxon>Eukaryota</taxon>
        <taxon>Fungi</taxon>
        <taxon>Dikarya</taxon>
        <taxon>Ascomycota</taxon>
        <taxon>Pezizomycotina</taxon>
        <taxon>Eurotiomycetes</taxon>
        <taxon>Eurotiomycetidae</taxon>
        <taxon>Eurotiales</taxon>
        <taxon>Aspergillaceae</taxon>
        <taxon>Penicillium</taxon>
    </lineage>
</organism>